<organism evidence="1 2">
    <name type="scientific">Streptomyces galilaeus</name>
    <dbReference type="NCBI Taxonomy" id="33899"/>
    <lineage>
        <taxon>Bacteria</taxon>
        <taxon>Bacillati</taxon>
        <taxon>Actinomycetota</taxon>
        <taxon>Actinomycetes</taxon>
        <taxon>Kitasatosporales</taxon>
        <taxon>Streptomycetaceae</taxon>
        <taxon>Streptomyces</taxon>
    </lineage>
</organism>
<evidence type="ECO:0000313" key="1">
    <source>
        <dbReference type="EMBL" id="MFM9653234.1"/>
    </source>
</evidence>
<accession>A0ABW9IZP6</accession>
<comment type="caution">
    <text evidence="1">The sequence shown here is derived from an EMBL/GenBank/DDBJ whole genome shotgun (WGS) entry which is preliminary data.</text>
</comment>
<dbReference type="Proteomes" id="UP001631993">
    <property type="component" value="Unassembled WGS sequence"/>
</dbReference>
<keyword evidence="2" id="KW-1185">Reference proteome</keyword>
<evidence type="ECO:0000313" key="2">
    <source>
        <dbReference type="Proteomes" id="UP001631993"/>
    </source>
</evidence>
<protein>
    <submittedName>
        <fullName evidence="1">Uncharacterized protein</fullName>
    </submittedName>
</protein>
<gene>
    <name evidence="1" type="ORF">ACKI1S_44980</name>
</gene>
<dbReference type="RefSeq" id="WP_167534979.1">
    <property type="nucleotide sequence ID" value="NZ_BMVS01000045.1"/>
</dbReference>
<dbReference type="EMBL" id="JBJVNE010000042">
    <property type="protein sequence ID" value="MFM9653234.1"/>
    <property type="molecule type" value="Genomic_DNA"/>
</dbReference>
<name>A0ABW9IZP6_STRGJ</name>
<sequence length="53" mass="5395">MDTVVCLGPEGTSKPAHDCAELGVGYGHNEVEGLTAPDRELSTALAATVAAIR</sequence>
<dbReference type="GeneID" id="301209800"/>
<proteinExistence type="predicted"/>
<reference evidence="1 2" key="1">
    <citation type="submission" date="2024-12" db="EMBL/GenBank/DDBJ databases">
        <title>Forecasting of Potato common scab and diversities of Pathogenic streptomyces spp. in china.</title>
        <authorList>
            <person name="Handique U."/>
            <person name="Wu J."/>
        </authorList>
    </citation>
    <scope>NUCLEOTIDE SEQUENCE [LARGE SCALE GENOMIC DNA]</scope>
    <source>
        <strain evidence="1 2">ZRIMU1585</strain>
    </source>
</reference>